<dbReference type="SUPFAM" id="SSF74784">
    <property type="entry name" value="Translin"/>
    <property type="match status" value="1"/>
</dbReference>
<evidence type="ECO:0000256" key="6">
    <source>
        <dbReference type="PIRSR" id="PIRSR602848-1"/>
    </source>
</evidence>
<dbReference type="InterPro" id="IPR016068">
    <property type="entry name" value="Translin_N"/>
</dbReference>
<dbReference type="OrthoDB" id="31005at2759"/>
<dbReference type="GO" id="GO:0005737">
    <property type="term" value="C:cytoplasm"/>
    <property type="evidence" value="ECO:0007669"/>
    <property type="project" value="UniProtKB-SubCell"/>
</dbReference>
<reference evidence="8" key="1">
    <citation type="submission" date="2020-11" db="EMBL/GenBank/DDBJ databases">
        <authorList>
            <person name="Whitehead M."/>
        </authorList>
    </citation>
    <scope>NUCLEOTIDE SEQUENCE</scope>
    <source>
        <strain evidence="8">EGII</strain>
    </source>
</reference>
<sequence length="307" mass="35560">MSQGPRSRHNNRRNQPKQKNVERSNSTDEQNPVVKAFQEYARELDSKHDRYERIVKLSRDITIEAKRIIFLLHTIDGRKDNRTKVLEEAEQRLNKVIEFNFKSVAQELIGQDPYQYRCAYSPGLQEFIEAYSFMEYFKFGNEGTDALSDWNVLQDKMVYENSGKEISEATDFSQKSVDDTSNDKIESAPMDKDNINNFKFLVDPTEYILGVADLTGELMRRCINSLGSGETVVCLETCKVLQQFYTGYVSLNVQRCRELSRKIYTMRQSLLKTENVCYNVKVRGGEAAKWGAVFENKISDDLDEGFY</sequence>
<evidence type="ECO:0000256" key="4">
    <source>
        <dbReference type="ARBA" id="ARBA00022490"/>
    </source>
</evidence>
<evidence type="ECO:0000256" key="7">
    <source>
        <dbReference type="SAM" id="MobiDB-lite"/>
    </source>
</evidence>
<gene>
    <name evidence="8" type="ORF">CCAP1982_LOCUS3697</name>
</gene>
<protein>
    <submittedName>
        <fullName evidence="8">(Mediterranean fruit fly) hypothetical protein</fullName>
    </submittedName>
</protein>
<dbReference type="Gene3D" id="1.20.58.200">
    <property type="entry name" value="Translin, domain 2"/>
    <property type="match status" value="1"/>
</dbReference>
<keyword evidence="6" id="KW-0460">Magnesium</keyword>
<dbReference type="AlphaFoldDB" id="A0A811UC03"/>
<dbReference type="FunFam" id="1.20.58.190:FF:000007">
    <property type="entry name" value="FI16517p1"/>
    <property type="match status" value="1"/>
</dbReference>
<evidence type="ECO:0000256" key="1">
    <source>
        <dbReference type="ARBA" id="ARBA00004123"/>
    </source>
</evidence>
<feature type="binding site" evidence="6">
    <location>
        <position position="217"/>
    </location>
    <ligand>
        <name>Mg(2+)</name>
        <dbReference type="ChEBI" id="CHEBI:18420"/>
    </ligand>
</feature>
<feature type="binding site" evidence="6">
    <location>
        <position position="129"/>
    </location>
    <ligand>
        <name>Mg(2+)</name>
        <dbReference type="ChEBI" id="CHEBI:18420"/>
    </ligand>
</feature>
<keyword evidence="4" id="KW-0963">Cytoplasm</keyword>
<name>A0A811UC03_CERCA</name>
<comment type="similarity">
    <text evidence="3">Belongs to the translin family.</text>
</comment>
<feature type="region of interest" description="Disordered" evidence="7">
    <location>
        <begin position="1"/>
        <end position="33"/>
    </location>
</feature>
<dbReference type="FunFam" id="1.20.58.200:FF:000001">
    <property type="entry name" value="Translin-associated factor X"/>
    <property type="match status" value="1"/>
</dbReference>
<evidence type="ECO:0000256" key="3">
    <source>
        <dbReference type="ARBA" id="ARBA00005902"/>
    </source>
</evidence>
<evidence type="ECO:0000313" key="9">
    <source>
        <dbReference type="Proteomes" id="UP000606786"/>
    </source>
</evidence>
<dbReference type="InterPro" id="IPR016069">
    <property type="entry name" value="Translin_C"/>
</dbReference>
<dbReference type="Gene3D" id="1.20.58.190">
    <property type="entry name" value="Translin, domain 1"/>
    <property type="match status" value="1"/>
</dbReference>
<keyword evidence="6" id="KW-0479">Metal-binding</keyword>
<organism evidence="8 9">
    <name type="scientific">Ceratitis capitata</name>
    <name type="common">Mediterranean fruit fly</name>
    <name type="synonym">Tephritis capitata</name>
    <dbReference type="NCBI Taxonomy" id="7213"/>
    <lineage>
        <taxon>Eukaryota</taxon>
        <taxon>Metazoa</taxon>
        <taxon>Ecdysozoa</taxon>
        <taxon>Arthropoda</taxon>
        <taxon>Hexapoda</taxon>
        <taxon>Insecta</taxon>
        <taxon>Pterygota</taxon>
        <taxon>Neoptera</taxon>
        <taxon>Endopterygota</taxon>
        <taxon>Diptera</taxon>
        <taxon>Brachycera</taxon>
        <taxon>Muscomorpha</taxon>
        <taxon>Tephritoidea</taxon>
        <taxon>Tephritidae</taxon>
        <taxon>Ceratitis</taxon>
        <taxon>Ceratitis</taxon>
    </lineage>
</organism>
<evidence type="ECO:0000313" key="8">
    <source>
        <dbReference type="EMBL" id="CAD6994965.1"/>
    </source>
</evidence>
<dbReference type="InterPro" id="IPR036081">
    <property type="entry name" value="Translin_sf"/>
</dbReference>
<dbReference type="GO" id="GO:0005634">
    <property type="term" value="C:nucleus"/>
    <property type="evidence" value="ECO:0007669"/>
    <property type="project" value="UniProtKB-SubCell"/>
</dbReference>
<keyword evidence="9" id="KW-1185">Reference proteome</keyword>
<accession>A0A811UC03</accession>
<evidence type="ECO:0000256" key="5">
    <source>
        <dbReference type="ARBA" id="ARBA00023242"/>
    </source>
</evidence>
<dbReference type="InterPro" id="IPR002848">
    <property type="entry name" value="Translin_fam"/>
</dbReference>
<comment type="subcellular location">
    <subcellularLocation>
        <location evidence="2">Cytoplasm</location>
    </subcellularLocation>
    <subcellularLocation>
        <location evidence="1">Nucleus</location>
    </subcellularLocation>
</comment>
<dbReference type="GO" id="GO:0043565">
    <property type="term" value="F:sequence-specific DNA binding"/>
    <property type="evidence" value="ECO:0007669"/>
    <property type="project" value="InterPro"/>
</dbReference>
<dbReference type="Proteomes" id="UP000606786">
    <property type="component" value="Unassembled WGS sequence"/>
</dbReference>
<dbReference type="EMBL" id="CAJHJT010000001">
    <property type="protein sequence ID" value="CAD6994965.1"/>
    <property type="molecule type" value="Genomic_DNA"/>
</dbReference>
<feature type="compositionally biased region" description="Basic residues" evidence="7">
    <location>
        <begin position="1"/>
        <end position="16"/>
    </location>
</feature>
<dbReference type="GO" id="GO:0046872">
    <property type="term" value="F:metal ion binding"/>
    <property type="evidence" value="ECO:0007669"/>
    <property type="project" value="UniProtKB-KW"/>
</dbReference>
<keyword evidence="5" id="KW-0539">Nucleus</keyword>
<dbReference type="PANTHER" id="PTHR10741">
    <property type="entry name" value="TRANSLIN AND TRANSLIN ASSOCIATED PROTEIN X"/>
    <property type="match status" value="1"/>
</dbReference>
<proteinExistence type="inferred from homology"/>
<comment type="caution">
    <text evidence="8">The sequence shown here is derived from an EMBL/GenBank/DDBJ whole genome shotgun (WGS) entry which is preliminary data.</text>
</comment>
<evidence type="ECO:0000256" key="2">
    <source>
        <dbReference type="ARBA" id="ARBA00004496"/>
    </source>
</evidence>
<dbReference type="Pfam" id="PF01997">
    <property type="entry name" value="Translin"/>
    <property type="match status" value="1"/>
</dbReference>